<feature type="coiled-coil region" evidence="1">
    <location>
        <begin position="328"/>
        <end position="355"/>
    </location>
</feature>
<gene>
    <name evidence="3" type="ORF">TRFO_06581</name>
</gene>
<dbReference type="AlphaFoldDB" id="A0A1J4JX68"/>
<comment type="caution">
    <text evidence="3">The sequence shown here is derived from an EMBL/GenBank/DDBJ whole genome shotgun (WGS) entry which is preliminary data.</text>
</comment>
<name>A0A1J4JX68_9EUKA</name>
<keyword evidence="4" id="KW-1185">Reference proteome</keyword>
<dbReference type="EMBL" id="MLAK01000816">
    <property type="protein sequence ID" value="OHT03743.1"/>
    <property type="molecule type" value="Genomic_DNA"/>
</dbReference>
<dbReference type="RefSeq" id="XP_068356879.1">
    <property type="nucleotide sequence ID" value="XM_068493178.1"/>
</dbReference>
<feature type="compositionally biased region" description="Polar residues" evidence="2">
    <location>
        <begin position="477"/>
        <end position="486"/>
    </location>
</feature>
<evidence type="ECO:0000256" key="1">
    <source>
        <dbReference type="SAM" id="Coils"/>
    </source>
</evidence>
<evidence type="ECO:0000256" key="2">
    <source>
        <dbReference type="SAM" id="MobiDB-lite"/>
    </source>
</evidence>
<sequence length="608" mass="71009">MLSFKNTIVFKCFNKNMKRKQNNQVTDDAHNAALLPIDGKYSLSDIDSVMHKKLLAPLSALRNQAAIMNDNERKTKIEEIISNLTLFPVKQVLASSDSNNKCYSFPIKKQNQHIKTRVTPEERRDINKVIDAILTDSEIDTIDPSFIPKMIIVLRERNEKALSMGDLRTSRQIMTQIRKLEKMENNVTLSPTSSKRLIANYTQIITNINQIKSEFNQHENSFIEQRKSAEDKMIETNNAEIIAFEEKKESLENGESFNPSVKLRELYQREKKAENYEEKEYFKKEIEKLENEEMFKYIQQVDRLMKIQKERLTKEFQKRKQIFDDHWKAKFEKIKKSFEKKIETEEQQLNIIKKEMENAGIPLPNLPDTSAETNNIITNNESNNPEMSNNTENELHENKLENEHQEIEHKIIEPKLLRIEKDCKFVENQLTEKKVDSNEILTNNKLSEGENSQPTNPKGKICESNTLNQNQETNQLKPQSNKTSENPDSKAINVKNKENKLSKSNKSHTKTVSRIPQGRPISHQNKESEKLAENRKILANQKENQNSKNVVEQPSILLNKVQILKLNEVNDDICETEEPFFTDDDDIDNIIKREIQISRIDDEIFYFQ</sequence>
<dbReference type="GeneID" id="94827882"/>
<protein>
    <submittedName>
        <fullName evidence="3">Uncharacterized protein</fullName>
    </submittedName>
</protein>
<feature type="compositionally biased region" description="Polar residues" evidence="2">
    <location>
        <begin position="441"/>
        <end position="456"/>
    </location>
</feature>
<accession>A0A1J4JX68</accession>
<keyword evidence="1" id="KW-0175">Coiled coil</keyword>
<dbReference type="VEuPathDB" id="TrichDB:TRFO_06581"/>
<feature type="compositionally biased region" description="Low complexity" evidence="2">
    <location>
        <begin position="465"/>
        <end position="476"/>
    </location>
</feature>
<organism evidence="3 4">
    <name type="scientific">Tritrichomonas foetus</name>
    <dbReference type="NCBI Taxonomy" id="1144522"/>
    <lineage>
        <taxon>Eukaryota</taxon>
        <taxon>Metamonada</taxon>
        <taxon>Parabasalia</taxon>
        <taxon>Tritrichomonadida</taxon>
        <taxon>Tritrichomonadidae</taxon>
        <taxon>Tritrichomonas</taxon>
    </lineage>
</organism>
<dbReference type="Proteomes" id="UP000179807">
    <property type="component" value="Unassembled WGS sequence"/>
</dbReference>
<evidence type="ECO:0000313" key="4">
    <source>
        <dbReference type="Proteomes" id="UP000179807"/>
    </source>
</evidence>
<feature type="region of interest" description="Disordered" evidence="2">
    <location>
        <begin position="441"/>
        <end position="527"/>
    </location>
</feature>
<reference evidence="3" key="1">
    <citation type="submission" date="2016-10" db="EMBL/GenBank/DDBJ databases">
        <authorList>
            <person name="Benchimol M."/>
            <person name="Almeida L.G."/>
            <person name="Vasconcelos A.T."/>
            <person name="Perreira-Neves A."/>
            <person name="Rosa I.A."/>
            <person name="Tasca T."/>
            <person name="Bogo M.R."/>
            <person name="de Souza W."/>
        </authorList>
    </citation>
    <scope>NUCLEOTIDE SEQUENCE [LARGE SCALE GENOMIC DNA]</scope>
    <source>
        <strain evidence="3">K</strain>
    </source>
</reference>
<evidence type="ECO:0000313" key="3">
    <source>
        <dbReference type="EMBL" id="OHT03743.1"/>
    </source>
</evidence>
<proteinExistence type="predicted"/>